<evidence type="ECO:0000313" key="11">
    <source>
        <dbReference type="Proteomes" id="UP000176700"/>
    </source>
</evidence>
<keyword evidence="4" id="KW-0547">Nucleotide-binding</keyword>
<accession>A0A1G2FUI4</accession>
<protein>
    <recommendedName>
        <fullName evidence="2 7">Translation initiation factor IF-2</fullName>
    </recommendedName>
</protein>
<evidence type="ECO:0000256" key="6">
    <source>
        <dbReference type="ARBA" id="ARBA00023134"/>
    </source>
</evidence>
<dbReference type="InterPro" id="IPR000795">
    <property type="entry name" value="T_Tr_GTP-bd_dom"/>
</dbReference>
<dbReference type="Gene3D" id="3.40.50.300">
    <property type="entry name" value="P-loop containing nucleotide triphosphate hydrolases"/>
    <property type="match status" value="1"/>
</dbReference>
<evidence type="ECO:0000256" key="5">
    <source>
        <dbReference type="ARBA" id="ARBA00022917"/>
    </source>
</evidence>
<evidence type="ECO:0000259" key="9">
    <source>
        <dbReference type="PROSITE" id="PS51722"/>
    </source>
</evidence>
<comment type="function">
    <text evidence="8">One of the essential components for the initiation of protein synthesis. Protects formylmethionyl-tRNA from spontaneous hydrolysis and promotes its binding to the 30S ribosomal subunits. Also involved in the hydrolysis of GTP during the formation of the 70S ribosomal complex.</text>
</comment>
<dbReference type="NCBIfam" id="TIGR00231">
    <property type="entry name" value="small_GTP"/>
    <property type="match status" value="1"/>
</dbReference>
<comment type="caution">
    <text evidence="10">The sequence shown here is derived from an EMBL/GenBank/DDBJ whole genome shotgun (WGS) entry which is preliminary data.</text>
</comment>
<dbReference type="Pfam" id="PF22042">
    <property type="entry name" value="EF-G_D2"/>
    <property type="match status" value="1"/>
</dbReference>
<dbReference type="EMBL" id="MHNI01000026">
    <property type="protein sequence ID" value="OGZ41744.1"/>
    <property type="molecule type" value="Genomic_DNA"/>
</dbReference>
<evidence type="ECO:0000256" key="4">
    <source>
        <dbReference type="ARBA" id="ARBA00022741"/>
    </source>
</evidence>
<evidence type="ECO:0000313" key="10">
    <source>
        <dbReference type="EMBL" id="OGZ41744.1"/>
    </source>
</evidence>
<dbReference type="InterPro" id="IPR027417">
    <property type="entry name" value="P-loop_NTPase"/>
</dbReference>
<dbReference type="GO" id="GO:0005525">
    <property type="term" value="F:GTP binding"/>
    <property type="evidence" value="ECO:0007669"/>
    <property type="project" value="UniProtKB-KW"/>
</dbReference>
<dbReference type="GO" id="GO:0005737">
    <property type="term" value="C:cytoplasm"/>
    <property type="evidence" value="ECO:0007669"/>
    <property type="project" value="UniProtKB-UniRule"/>
</dbReference>
<evidence type="ECO:0000256" key="3">
    <source>
        <dbReference type="ARBA" id="ARBA00022540"/>
    </source>
</evidence>
<dbReference type="SUPFAM" id="SSF52540">
    <property type="entry name" value="P-loop containing nucleoside triphosphate hydrolases"/>
    <property type="match status" value="1"/>
</dbReference>
<dbReference type="Gene3D" id="2.40.30.10">
    <property type="entry name" value="Translation factors"/>
    <property type="match status" value="2"/>
</dbReference>
<feature type="domain" description="Tr-type G" evidence="9">
    <location>
        <begin position="11"/>
        <end position="180"/>
    </location>
</feature>
<dbReference type="InterPro" id="IPR009000">
    <property type="entry name" value="Transl_B-barrel_sf"/>
</dbReference>
<evidence type="ECO:0000256" key="1">
    <source>
        <dbReference type="ARBA" id="ARBA00007733"/>
    </source>
</evidence>
<dbReference type="PANTHER" id="PTHR43381:SF4">
    <property type="entry name" value="EUKARYOTIC TRANSLATION INITIATION FACTOR 5B"/>
    <property type="match status" value="1"/>
</dbReference>
<comment type="similarity">
    <text evidence="1 8">Belongs to the TRAFAC class translation factor GTPase superfamily. Classic translation factor GTPase family. IF-2 subfamily.</text>
</comment>
<reference evidence="10 11" key="1">
    <citation type="journal article" date="2016" name="Nat. Commun.">
        <title>Thousands of microbial genomes shed light on interconnected biogeochemical processes in an aquifer system.</title>
        <authorList>
            <person name="Anantharaman K."/>
            <person name="Brown C.T."/>
            <person name="Hug L.A."/>
            <person name="Sharon I."/>
            <person name="Castelle C.J."/>
            <person name="Probst A.J."/>
            <person name="Thomas B.C."/>
            <person name="Singh A."/>
            <person name="Wilkins M.J."/>
            <person name="Karaoz U."/>
            <person name="Brodie E.L."/>
            <person name="Williams K.H."/>
            <person name="Hubbard S.S."/>
            <person name="Banfield J.F."/>
        </authorList>
    </citation>
    <scope>NUCLEOTIDE SEQUENCE [LARGE SCALE GENOMIC DNA]</scope>
</reference>
<dbReference type="PROSITE" id="PS51722">
    <property type="entry name" value="G_TR_2"/>
    <property type="match status" value="1"/>
</dbReference>
<dbReference type="InterPro" id="IPR000178">
    <property type="entry name" value="TF_IF2_bacterial-like"/>
</dbReference>
<dbReference type="PANTHER" id="PTHR43381">
    <property type="entry name" value="TRANSLATION INITIATION FACTOR IF-2-RELATED"/>
    <property type="match status" value="1"/>
</dbReference>
<dbReference type="InterPro" id="IPR023115">
    <property type="entry name" value="TIF_IF2_dom3"/>
</dbReference>
<dbReference type="AlphaFoldDB" id="A0A1G2FUI4"/>
<organism evidence="10 11">
    <name type="scientific">Candidatus Ryanbacteria bacterium RIFCSPHIGHO2_01_45_13</name>
    <dbReference type="NCBI Taxonomy" id="1802112"/>
    <lineage>
        <taxon>Bacteria</taxon>
        <taxon>Candidatus Ryaniibacteriota</taxon>
    </lineage>
</organism>
<dbReference type="FunFam" id="3.40.50.10050:FF:000001">
    <property type="entry name" value="Translation initiation factor IF-2"/>
    <property type="match status" value="1"/>
</dbReference>
<dbReference type="GO" id="GO:0003924">
    <property type="term" value="F:GTPase activity"/>
    <property type="evidence" value="ECO:0007669"/>
    <property type="project" value="InterPro"/>
</dbReference>
<dbReference type="InterPro" id="IPR053905">
    <property type="entry name" value="EF-G-like_DII"/>
</dbReference>
<dbReference type="SUPFAM" id="SSF50447">
    <property type="entry name" value="Translation proteins"/>
    <property type="match status" value="2"/>
</dbReference>
<dbReference type="FunFam" id="3.40.50.300:FF:000019">
    <property type="entry name" value="Translation initiation factor IF-2"/>
    <property type="match status" value="1"/>
</dbReference>
<evidence type="ECO:0000256" key="8">
    <source>
        <dbReference type="RuleBase" id="RU000644"/>
    </source>
</evidence>
<keyword evidence="3 8" id="KW-0396">Initiation factor</keyword>
<evidence type="ECO:0000256" key="7">
    <source>
        <dbReference type="NCBIfam" id="TIGR00487"/>
    </source>
</evidence>
<dbReference type="GO" id="GO:0003743">
    <property type="term" value="F:translation initiation factor activity"/>
    <property type="evidence" value="ECO:0007669"/>
    <property type="project" value="UniProtKB-UniRule"/>
</dbReference>
<dbReference type="Pfam" id="PF00009">
    <property type="entry name" value="GTP_EFTU"/>
    <property type="match status" value="1"/>
</dbReference>
<dbReference type="SUPFAM" id="SSF52156">
    <property type="entry name" value="Initiation factor IF2/eIF5b, domain 3"/>
    <property type="match status" value="1"/>
</dbReference>
<name>A0A1G2FUI4_9BACT</name>
<sequence length="506" mass="54904">MTTATEHKKTPRPPVAVVMGHIDHGKTALLDAIRKTNVAGEEAGGITQHIGAYEITHNSQRITFIDTPGHEAFGKMRMRGARVADVAILVIAADEGVKPQTLEALDAIRKADIPFLIALNKIDKPQANAEQVKKELSGHNIYIEEWGGKIPLIAVSAKESRNIGELLNLVLLLAELEELKTDLNAPGSGVVIETHVDPRRGNSATLLVTNGVLRQSDFVLAGDASTKIKILENDRSEKIQKADASMPVRVVGFDALPLVGSEFTSFSDKRAFEASRKAVKEAVGEQPMAAEKDIATGDYKIPILIKSDVAGSKEALEDELRKVSLENAAFKVIEGGIGDIGEADIKAIASEKGSAKAIVVGFRVKIAPQAQLLGERFEIKMKSFDVIYEAIEWIKNTAISLVPRRMIKEEHGILEVLKVFKQEKGEIVVGGKVLSGQLTQQDRFDVLKRGKRIGGGVIKNIEQDKRKVEKVTEGSLCGLSLAYLKQIEKGDRISAFVEKEAVGVLA</sequence>
<proteinExistence type="inferred from homology"/>
<keyword evidence="5 8" id="KW-0648">Protein biosynthesis</keyword>
<dbReference type="InterPro" id="IPR036925">
    <property type="entry name" value="TIF_IF2_dom3_sf"/>
</dbReference>
<dbReference type="InterPro" id="IPR015760">
    <property type="entry name" value="TIF_IF2"/>
</dbReference>
<keyword evidence="6" id="KW-0342">GTP-binding</keyword>
<dbReference type="Gene3D" id="3.40.50.10050">
    <property type="entry name" value="Translation initiation factor IF- 2, domain 3"/>
    <property type="match status" value="1"/>
</dbReference>
<dbReference type="Proteomes" id="UP000176700">
    <property type="component" value="Unassembled WGS sequence"/>
</dbReference>
<dbReference type="CDD" id="cd01887">
    <property type="entry name" value="IF2_eIF5B"/>
    <property type="match status" value="1"/>
</dbReference>
<evidence type="ECO:0000256" key="2">
    <source>
        <dbReference type="ARBA" id="ARBA00020675"/>
    </source>
</evidence>
<dbReference type="NCBIfam" id="TIGR00487">
    <property type="entry name" value="IF-2"/>
    <property type="match status" value="1"/>
</dbReference>
<gene>
    <name evidence="10" type="ORF">A2W41_01025</name>
</gene>
<dbReference type="InterPro" id="IPR005225">
    <property type="entry name" value="Small_GTP-bd"/>
</dbReference>
<dbReference type="Pfam" id="PF11987">
    <property type="entry name" value="IF-2"/>
    <property type="match status" value="1"/>
</dbReference>